<gene>
    <name evidence="3" type="ORF">ACRE_050800</name>
</gene>
<dbReference type="InterPro" id="IPR052350">
    <property type="entry name" value="Metallo-dep_Lactonases"/>
</dbReference>
<dbReference type="OrthoDB" id="2135488at2759"/>
<comment type="caution">
    <text evidence="3">The sequence shown here is derived from an EMBL/GenBank/DDBJ whole genome shotgun (WGS) entry which is preliminary data.</text>
</comment>
<evidence type="ECO:0000259" key="2">
    <source>
        <dbReference type="Pfam" id="PF04909"/>
    </source>
</evidence>
<feature type="domain" description="Amidohydrolase-related" evidence="2">
    <location>
        <begin position="144"/>
        <end position="340"/>
    </location>
</feature>
<dbReference type="InterPro" id="IPR006680">
    <property type="entry name" value="Amidohydro-rel"/>
</dbReference>
<protein>
    <submittedName>
        <fullName evidence="3">L-rhamnono-gamma-lactonase-like protein</fullName>
    </submittedName>
</protein>
<evidence type="ECO:0000256" key="1">
    <source>
        <dbReference type="ARBA" id="ARBA00038310"/>
    </source>
</evidence>
<keyword evidence="4" id="KW-1185">Reference proteome</keyword>
<comment type="similarity">
    <text evidence="1">Belongs to the metallo-dependent hydrolases superfamily.</text>
</comment>
<dbReference type="Proteomes" id="UP000029964">
    <property type="component" value="Unassembled WGS sequence"/>
</dbReference>
<proteinExistence type="inferred from homology"/>
<accession>A0A086T425</accession>
<evidence type="ECO:0000313" key="4">
    <source>
        <dbReference type="Proteomes" id="UP000029964"/>
    </source>
</evidence>
<dbReference type="PANTHER" id="PTHR43569">
    <property type="entry name" value="AMIDOHYDROLASE"/>
    <property type="match status" value="1"/>
</dbReference>
<dbReference type="PANTHER" id="PTHR43569:SF2">
    <property type="entry name" value="AMIDOHYDROLASE-RELATED DOMAIN-CONTAINING PROTEIN"/>
    <property type="match status" value="1"/>
</dbReference>
<reference evidence="4" key="1">
    <citation type="journal article" date="2014" name="Genome Announc.">
        <title>Genome sequence and annotation of Acremonium chrysogenum, producer of the beta-lactam antibiotic cephalosporin C.</title>
        <authorList>
            <person name="Terfehr D."/>
            <person name="Dahlmann T.A."/>
            <person name="Specht T."/>
            <person name="Zadra I."/>
            <person name="Kuernsteiner H."/>
            <person name="Kueck U."/>
        </authorList>
    </citation>
    <scope>NUCLEOTIDE SEQUENCE [LARGE SCALE GENOMIC DNA]</scope>
    <source>
        <strain evidence="4">ATCC 11550 / CBS 779.69 / DSM 880 / IAM 14645 / JCM 23072 / IMI 49137</strain>
    </source>
</reference>
<dbReference type="InterPro" id="IPR032466">
    <property type="entry name" value="Metal_Hydrolase"/>
</dbReference>
<evidence type="ECO:0000313" key="3">
    <source>
        <dbReference type="EMBL" id="KFH44107.1"/>
    </source>
</evidence>
<dbReference type="GO" id="GO:0016787">
    <property type="term" value="F:hydrolase activity"/>
    <property type="evidence" value="ECO:0007669"/>
    <property type="project" value="InterPro"/>
</dbReference>
<dbReference type="AlphaFoldDB" id="A0A086T425"/>
<sequence>MAKGRRGHPIVDSHIHLYPRSENGSIGWIDPGHHLAGQWSVDQYRDATKTASSSLSGFVIVEVNRTHDLETGQADGWSGWRGALQEVAYMSRVALGEPRHGEGHGAEDSKRCLGLVPWAPVPSGPAVLERYLGSVRKVAGAAWPRVRGFRYLLQDSPCGLFQRSEFVDSVKMLGRRGFVFEICADHHRRGQSQLDDAVALVELAHEGVRESDQVTFVIEPSSPSYQAWAAAIEALGRSRNTYIKISGAFNETSAEIRALAQDGSCSAVAEFMQPWFTTILGAFGPERIMFGSDWPVCTVAMENPWACWRDVVEAMCVGAGLEEGDVGRVFSGTAKEAYRLL</sequence>
<dbReference type="EMBL" id="JPKY01000054">
    <property type="protein sequence ID" value="KFH44107.1"/>
    <property type="molecule type" value="Genomic_DNA"/>
</dbReference>
<organism evidence="3 4">
    <name type="scientific">Hapsidospora chrysogenum (strain ATCC 11550 / CBS 779.69 / DSM 880 / IAM 14645 / JCM 23072 / IMI 49137)</name>
    <name type="common">Acremonium chrysogenum</name>
    <dbReference type="NCBI Taxonomy" id="857340"/>
    <lineage>
        <taxon>Eukaryota</taxon>
        <taxon>Fungi</taxon>
        <taxon>Dikarya</taxon>
        <taxon>Ascomycota</taxon>
        <taxon>Pezizomycotina</taxon>
        <taxon>Sordariomycetes</taxon>
        <taxon>Hypocreomycetidae</taxon>
        <taxon>Hypocreales</taxon>
        <taxon>Bionectriaceae</taxon>
        <taxon>Hapsidospora</taxon>
    </lineage>
</organism>
<dbReference type="STRING" id="857340.A0A086T425"/>
<dbReference type="Gene3D" id="3.20.20.140">
    <property type="entry name" value="Metal-dependent hydrolases"/>
    <property type="match status" value="1"/>
</dbReference>
<name>A0A086T425_HAPC1</name>
<dbReference type="Pfam" id="PF04909">
    <property type="entry name" value="Amidohydro_2"/>
    <property type="match status" value="1"/>
</dbReference>
<dbReference type="HOGENOM" id="CLU_044590_1_0_1"/>
<dbReference type="SUPFAM" id="SSF51556">
    <property type="entry name" value="Metallo-dependent hydrolases"/>
    <property type="match status" value="1"/>
</dbReference>